<reference evidence="1" key="2">
    <citation type="journal article" date="2023" name="IMA Fungus">
        <title>Comparative genomic study of the Penicillium genus elucidates a diverse pangenome and 15 lateral gene transfer events.</title>
        <authorList>
            <person name="Petersen C."/>
            <person name="Sorensen T."/>
            <person name="Nielsen M.R."/>
            <person name="Sondergaard T.E."/>
            <person name="Sorensen J.L."/>
            <person name="Fitzpatrick D.A."/>
            <person name="Frisvad J.C."/>
            <person name="Nielsen K.L."/>
        </authorList>
    </citation>
    <scope>NUCLEOTIDE SEQUENCE</scope>
    <source>
        <strain evidence="1">IBT 16849</strain>
    </source>
</reference>
<dbReference type="AlphaFoldDB" id="A0A9W9MB71"/>
<accession>A0A9W9MB71</accession>
<evidence type="ECO:0000313" key="1">
    <source>
        <dbReference type="EMBL" id="KAJ5193867.1"/>
    </source>
</evidence>
<dbReference type="OrthoDB" id="3509362at2759"/>
<dbReference type="EMBL" id="JAPQKP010000004">
    <property type="protein sequence ID" value="KAJ5193867.1"/>
    <property type="molecule type" value="Genomic_DNA"/>
</dbReference>
<comment type="caution">
    <text evidence="1">The sequence shown here is derived from an EMBL/GenBank/DDBJ whole genome shotgun (WGS) entry which is preliminary data.</text>
</comment>
<keyword evidence="2" id="KW-1185">Reference proteome</keyword>
<sequence length="65" mass="7376">MILPSIWSAYLAFKVHMPGVPSSRGCDACRKVKKKVWFPNRQGRCILLILTSVINLNRHVHDACV</sequence>
<organism evidence="1 2">
    <name type="scientific">Penicillium cf. griseofulvum</name>
    <dbReference type="NCBI Taxonomy" id="2972120"/>
    <lineage>
        <taxon>Eukaryota</taxon>
        <taxon>Fungi</taxon>
        <taxon>Dikarya</taxon>
        <taxon>Ascomycota</taxon>
        <taxon>Pezizomycotina</taxon>
        <taxon>Eurotiomycetes</taxon>
        <taxon>Eurotiomycetidae</taxon>
        <taxon>Eurotiales</taxon>
        <taxon>Aspergillaceae</taxon>
        <taxon>Penicillium</taxon>
    </lineage>
</organism>
<evidence type="ECO:0000313" key="2">
    <source>
        <dbReference type="Proteomes" id="UP001150879"/>
    </source>
</evidence>
<protein>
    <submittedName>
        <fullName evidence="1">Uncharacterized protein</fullName>
    </submittedName>
</protein>
<dbReference type="Proteomes" id="UP001150879">
    <property type="component" value="Unassembled WGS sequence"/>
</dbReference>
<gene>
    <name evidence="1" type="ORF">N7472_006333</name>
</gene>
<reference evidence="1" key="1">
    <citation type="submission" date="2022-11" db="EMBL/GenBank/DDBJ databases">
        <authorList>
            <person name="Petersen C."/>
        </authorList>
    </citation>
    <scope>NUCLEOTIDE SEQUENCE</scope>
    <source>
        <strain evidence="1">IBT 16849</strain>
    </source>
</reference>
<name>A0A9W9MB71_9EURO</name>
<proteinExistence type="predicted"/>